<protein>
    <submittedName>
        <fullName evidence="2">Uncharacterized protein</fullName>
    </submittedName>
</protein>
<reference evidence="2" key="1">
    <citation type="submission" date="2022-06" db="EMBL/GenBank/DDBJ databases">
        <title>New Polynucleobacter species.</title>
        <authorList>
            <person name="Hahn M.W."/>
        </authorList>
    </citation>
    <scope>NUCLEOTIDE SEQUENCE</scope>
    <source>
        <strain evidence="2">UK-FUSCHL-C3</strain>
    </source>
</reference>
<dbReference type="AlphaFoldDB" id="A0AAU8A1T6"/>
<keyword evidence="1" id="KW-0472">Membrane</keyword>
<gene>
    <name evidence="2" type="ORF">NKE59_06530</name>
</gene>
<feature type="transmembrane region" description="Helical" evidence="1">
    <location>
        <begin position="89"/>
        <end position="109"/>
    </location>
</feature>
<organism evidence="2">
    <name type="scientific">Polynucleobacter sp. UK-FUSCHL-C3</name>
    <dbReference type="NCBI Taxonomy" id="2955208"/>
    <lineage>
        <taxon>Bacteria</taxon>
        <taxon>Pseudomonadati</taxon>
        <taxon>Pseudomonadota</taxon>
        <taxon>Betaproteobacteria</taxon>
        <taxon>Burkholderiales</taxon>
        <taxon>Burkholderiaceae</taxon>
        <taxon>Polynucleobacter</taxon>
    </lineage>
</organism>
<proteinExistence type="predicted"/>
<keyword evidence="1" id="KW-0812">Transmembrane</keyword>
<feature type="transmembrane region" description="Helical" evidence="1">
    <location>
        <begin position="129"/>
        <end position="153"/>
    </location>
</feature>
<accession>A0AAU8A1T6</accession>
<dbReference type="EMBL" id="CP099959">
    <property type="protein sequence ID" value="XCC57148.1"/>
    <property type="molecule type" value="Genomic_DNA"/>
</dbReference>
<feature type="transmembrane region" description="Helical" evidence="1">
    <location>
        <begin position="20"/>
        <end position="39"/>
    </location>
</feature>
<name>A0AAU8A1T6_9BURK</name>
<dbReference type="RefSeq" id="WP_353438178.1">
    <property type="nucleotide sequence ID" value="NZ_CP099959.1"/>
</dbReference>
<sequence>MQNHSITHKLGEDIQKILILFAYFSIWFSALVFLNYSILRNEGVPYAPISLALIKALLCAKFMLLGQAIYPIQSNVKRGLIWQILPRSLVYLLVVVLLSAIESGMEGWIHHKGFISSLANFGNGDPIHILALCLIYWLILLPYLTFMSLKLVIGDQETKRIFLG</sequence>
<evidence type="ECO:0000256" key="1">
    <source>
        <dbReference type="SAM" id="Phobius"/>
    </source>
</evidence>
<evidence type="ECO:0000313" key="2">
    <source>
        <dbReference type="EMBL" id="XCC57148.1"/>
    </source>
</evidence>
<keyword evidence="1" id="KW-1133">Transmembrane helix</keyword>
<feature type="transmembrane region" description="Helical" evidence="1">
    <location>
        <begin position="45"/>
        <end position="69"/>
    </location>
</feature>